<evidence type="ECO:0000259" key="3">
    <source>
        <dbReference type="Pfam" id="PF02638"/>
    </source>
</evidence>
<evidence type="ECO:0000313" key="5">
    <source>
        <dbReference type="Proteomes" id="UP000263098"/>
    </source>
</evidence>
<dbReference type="PANTHER" id="PTHR43405:SF1">
    <property type="entry name" value="GLYCOSYL HYDROLASE DIGH"/>
    <property type="match status" value="1"/>
</dbReference>
<evidence type="ECO:0000256" key="1">
    <source>
        <dbReference type="ARBA" id="ARBA00022729"/>
    </source>
</evidence>
<dbReference type="EMBL" id="DPVG01000192">
    <property type="protein sequence ID" value="HCK24179.1"/>
    <property type="molecule type" value="Genomic_DNA"/>
</dbReference>
<reference evidence="4 5" key="1">
    <citation type="journal article" date="2018" name="Nat. Biotechnol.">
        <title>A standardized bacterial taxonomy based on genome phylogeny substantially revises the tree of life.</title>
        <authorList>
            <person name="Parks D.H."/>
            <person name="Chuvochina M."/>
            <person name="Waite D.W."/>
            <person name="Rinke C."/>
            <person name="Skarshewski A."/>
            <person name="Chaumeil P.A."/>
            <person name="Hugenholtz P."/>
        </authorList>
    </citation>
    <scope>NUCLEOTIDE SEQUENCE [LARGE SCALE GENOMIC DNA]</scope>
    <source>
        <strain evidence="4">UBA9667</strain>
    </source>
</reference>
<accession>A0A3D2SE82</accession>
<evidence type="ECO:0000256" key="2">
    <source>
        <dbReference type="SAM" id="SignalP"/>
    </source>
</evidence>
<name>A0A3D2SE82_9BACE</name>
<dbReference type="InterPro" id="IPR003790">
    <property type="entry name" value="GHL10"/>
</dbReference>
<dbReference type="InterPro" id="IPR013783">
    <property type="entry name" value="Ig-like_fold"/>
</dbReference>
<dbReference type="InterPro" id="IPR052177">
    <property type="entry name" value="Divisome_Glycosyl_Hydrolase"/>
</dbReference>
<dbReference type="PANTHER" id="PTHR43405">
    <property type="entry name" value="GLYCOSYL HYDROLASE DIGH"/>
    <property type="match status" value="1"/>
</dbReference>
<organism evidence="4 5">
    <name type="scientific">Bacteroides graminisolvens</name>
    <dbReference type="NCBI Taxonomy" id="477666"/>
    <lineage>
        <taxon>Bacteria</taxon>
        <taxon>Pseudomonadati</taxon>
        <taxon>Bacteroidota</taxon>
        <taxon>Bacteroidia</taxon>
        <taxon>Bacteroidales</taxon>
        <taxon>Bacteroidaceae</taxon>
        <taxon>Bacteroides</taxon>
    </lineage>
</organism>
<evidence type="ECO:0000313" key="4">
    <source>
        <dbReference type="EMBL" id="HCK24179.1"/>
    </source>
</evidence>
<sequence>MKLRKFFFLLAALSFSLVTQAQNYPKREFRAAWIQTVNGQFKGMSADKLKQTLTSQLNSLQEAGINAIIFQVRPEADALYASKLEPWSRFLTGVQGQAPEPLWDPMQFMIDECHKRNMEFHAWINPYRVKTTLKSQLAPSHVYNIHPEWFVTYGDQLFFDPALPESRHHISMVVTDIVSRYDVDAIHMDDYFYPYPIKGLNFPDDASFARYGGGFDSRTDWRRSNVNLLIKKIHETIRELKPWVKFGVSPFGVYRNQSSDPLGSKTQALQNYDDLYADVLLWAREGWIDYNIPQLYWEIGHPRADYQTLVDWWARNTCNRPLFIGQSVINTVEKADPQNPAINQLPRKMALQRAYQTIGGSCQWPASAVVENAGNYRDALIKEYHKYPALIPVFHFMDSQAPDKVRKVKSVWTADGYMLFWTAPKAKAEMNRAVQYVIYRFENKEKVNLEDPSHIVAITRTTFYQLPYESGKTKYRYVVTALDRLHNESKSASKKVKL</sequence>
<dbReference type="Gene3D" id="2.60.40.10">
    <property type="entry name" value="Immunoglobulins"/>
    <property type="match status" value="1"/>
</dbReference>
<feature type="domain" description="Glycosyl hydrolase-like 10" evidence="3">
    <location>
        <begin position="28"/>
        <end position="328"/>
    </location>
</feature>
<dbReference type="Gene3D" id="3.20.20.80">
    <property type="entry name" value="Glycosidases"/>
    <property type="match status" value="1"/>
</dbReference>
<dbReference type="InterPro" id="IPR017853">
    <property type="entry name" value="GH"/>
</dbReference>
<dbReference type="Proteomes" id="UP000263098">
    <property type="component" value="Unassembled WGS sequence"/>
</dbReference>
<dbReference type="Pfam" id="PF02638">
    <property type="entry name" value="GHL10"/>
    <property type="match status" value="1"/>
</dbReference>
<dbReference type="SUPFAM" id="SSF51445">
    <property type="entry name" value="(Trans)glycosidases"/>
    <property type="match status" value="1"/>
</dbReference>
<protein>
    <recommendedName>
        <fullName evidence="3">Glycosyl hydrolase-like 10 domain-containing protein</fullName>
    </recommendedName>
</protein>
<gene>
    <name evidence="4" type="ORF">DHW31_05215</name>
</gene>
<keyword evidence="1 2" id="KW-0732">Signal</keyword>
<proteinExistence type="predicted"/>
<feature type="signal peptide" evidence="2">
    <location>
        <begin position="1"/>
        <end position="21"/>
    </location>
</feature>
<dbReference type="AlphaFoldDB" id="A0A3D2SE82"/>
<comment type="caution">
    <text evidence="4">The sequence shown here is derived from an EMBL/GenBank/DDBJ whole genome shotgun (WGS) entry which is preliminary data.</text>
</comment>
<feature type="chain" id="PRO_5017662666" description="Glycosyl hydrolase-like 10 domain-containing protein" evidence="2">
    <location>
        <begin position="22"/>
        <end position="498"/>
    </location>
</feature>